<dbReference type="EMBL" id="JAUEPR010000005">
    <property type="protein sequence ID" value="KAK0485150.1"/>
    <property type="molecule type" value="Genomic_DNA"/>
</dbReference>
<evidence type="ECO:0000259" key="2">
    <source>
        <dbReference type="Pfam" id="PF20153"/>
    </source>
</evidence>
<feature type="domain" description="DUF6535" evidence="2">
    <location>
        <begin position="89"/>
        <end position="189"/>
    </location>
</feature>
<evidence type="ECO:0000313" key="4">
    <source>
        <dbReference type="Proteomes" id="UP001175227"/>
    </source>
</evidence>
<sequence>MFYEQKYTDDAIYEEAIPNTRWGTYEDVSRNHDTNTVERSICRRIARSIYGSFLRGRGDLCSPNVARFAARRRLLYYRNRSSFSVPSLTAPQSTLSLKLSIAFVPAITDVWVNGLWSTSLFLNLTTALVTVLVKQWLHHYVALLSGPSRKRRFTDQFRYIGFQKWHVQFIIGLLPVLMRLALAIFLVGCRVLCPLCQAPSRAICAGTTLVYTSYAVATIIHSSSISLPYTSL</sequence>
<proteinExistence type="predicted"/>
<name>A0AA39PJQ2_9AGAR</name>
<keyword evidence="1" id="KW-0812">Transmembrane</keyword>
<dbReference type="AlphaFoldDB" id="A0AA39PJQ2"/>
<reference evidence="3" key="1">
    <citation type="submission" date="2023-06" db="EMBL/GenBank/DDBJ databases">
        <authorList>
            <consortium name="Lawrence Berkeley National Laboratory"/>
            <person name="Ahrendt S."/>
            <person name="Sahu N."/>
            <person name="Indic B."/>
            <person name="Wong-Bajracharya J."/>
            <person name="Merenyi Z."/>
            <person name="Ke H.-M."/>
            <person name="Monk M."/>
            <person name="Kocsube S."/>
            <person name="Drula E."/>
            <person name="Lipzen A."/>
            <person name="Balint B."/>
            <person name="Henrissat B."/>
            <person name="Andreopoulos B."/>
            <person name="Martin F.M."/>
            <person name="Harder C.B."/>
            <person name="Rigling D."/>
            <person name="Ford K.L."/>
            <person name="Foster G.D."/>
            <person name="Pangilinan J."/>
            <person name="Papanicolaou A."/>
            <person name="Barry K."/>
            <person name="LaButti K."/>
            <person name="Viragh M."/>
            <person name="Koriabine M."/>
            <person name="Yan M."/>
            <person name="Riley R."/>
            <person name="Champramary S."/>
            <person name="Plett K.L."/>
            <person name="Tsai I.J."/>
            <person name="Slot J."/>
            <person name="Sipos G."/>
            <person name="Plett J."/>
            <person name="Nagy L.G."/>
            <person name="Grigoriev I.V."/>
        </authorList>
    </citation>
    <scope>NUCLEOTIDE SEQUENCE</scope>
    <source>
        <strain evidence="3">ICMP 16352</strain>
    </source>
</reference>
<protein>
    <recommendedName>
        <fullName evidence="2">DUF6535 domain-containing protein</fullName>
    </recommendedName>
</protein>
<feature type="transmembrane region" description="Helical" evidence="1">
    <location>
        <begin position="120"/>
        <end position="144"/>
    </location>
</feature>
<evidence type="ECO:0000256" key="1">
    <source>
        <dbReference type="SAM" id="Phobius"/>
    </source>
</evidence>
<evidence type="ECO:0000313" key="3">
    <source>
        <dbReference type="EMBL" id="KAK0485150.1"/>
    </source>
</evidence>
<organism evidence="3 4">
    <name type="scientific">Armillaria novae-zelandiae</name>
    <dbReference type="NCBI Taxonomy" id="153914"/>
    <lineage>
        <taxon>Eukaryota</taxon>
        <taxon>Fungi</taxon>
        <taxon>Dikarya</taxon>
        <taxon>Basidiomycota</taxon>
        <taxon>Agaricomycotina</taxon>
        <taxon>Agaricomycetes</taxon>
        <taxon>Agaricomycetidae</taxon>
        <taxon>Agaricales</taxon>
        <taxon>Marasmiineae</taxon>
        <taxon>Physalacriaceae</taxon>
        <taxon>Armillaria</taxon>
    </lineage>
</organism>
<gene>
    <name evidence="3" type="ORF">IW261DRAFT_1560806</name>
</gene>
<comment type="caution">
    <text evidence="3">The sequence shown here is derived from an EMBL/GenBank/DDBJ whole genome shotgun (WGS) entry which is preliminary data.</text>
</comment>
<accession>A0AA39PJQ2</accession>
<keyword evidence="1" id="KW-1133">Transmembrane helix</keyword>
<keyword evidence="4" id="KW-1185">Reference proteome</keyword>
<dbReference type="Pfam" id="PF20153">
    <property type="entry name" value="DUF6535"/>
    <property type="match status" value="1"/>
</dbReference>
<feature type="transmembrane region" description="Helical" evidence="1">
    <location>
        <begin position="165"/>
        <end position="187"/>
    </location>
</feature>
<dbReference type="InterPro" id="IPR045338">
    <property type="entry name" value="DUF6535"/>
</dbReference>
<keyword evidence="1" id="KW-0472">Membrane</keyword>
<dbReference type="Proteomes" id="UP001175227">
    <property type="component" value="Unassembled WGS sequence"/>
</dbReference>